<dbReference type="Proteomes" id="UP000242800">
    <property type="component" value="Chromosome"/>
</dbReference>
<dbReference type="InterPro" id="IPR051706">
    <property type="entry name" value="Glycosyltransferase_domain"/>
</dbReference>
<gene>
    <name evidence="2" type="ORF">ACH24_04260</name>
</gene>
<dbReference type="GO" id="GO:0000030">
    <property type="term" value="F:mannosyltransferase activity"/>
    <property type="evidence" value="ECO:0007669"/>
    <property type="project" value="TreeGrafter"/>
</dbReference>
<accession>A0AAC8VE09</accession>
<dbReference type="Pfam" id="PF04488">
    <property type="entry name" value="Gly_transf_sug"/>
    <property type="match status" value="1"/>
</dbReference>
<proteinExistence type="predicted"/>
<dbReference type="Gene3D" id="3.90.550.20">
    <property type="match status" value="1"/>
</dbReference>
<dbReference type="EMBL" id="CP012505">
    <property type="protein sequence ID" value="ALB01874.1"/>
    <property type="molecule type" value="Genomic_DNA"/>
</dbReference>
<dbReference type="AlphaFoldDB" id="A0AAC8VE09"/>
<keyword evidence="1" id="KW-0808">Transferase</keyword>
<dbReference type="PANTHER" id="PTHR32385:SF15">
    <property type="entry name" value="INOSITOL PHOSPHOCERAMIDE MANNOSYLTRANSFERASE 1"/>
    <property type="match status" value="1"/>
</dbReference>
<evidence type="ECO:0000313" key="2">
    <source>
        <dbReference type="EMBL" id="ALB01874.1"/>
    </source>
</evidence>
<dbReference type="KEGG" id="fper:ACH24_04260"/>
<keyword evidence="3" id="KW-1185">Reference proteome</keyword>
<organism evidence="2 3">
    <name type="scientific">Francisella persica ATCC VR-331</name>
    <dbReference type="NCBI Taxonomy" id="1086726"/>
    <lineage>
        <taxon>Bacteria</taxon>
        <taxon>Pseudomonadati</taxon>
        <taxon>Pseudomonadota</taxon>
        <taxon>Gammaproteobacteria</taxon>
        <taxon>Thiotrichales</taxon>
        <taxon>Francisellaceae</taxon>
        <taxon>Francisella</taxon>
    </lineage>
</organism>
<evidence type="ECO:0000256" key="1">
    <source>
        <dbReference type="ARBA" id="ARBA00022679"/>
    </source>
</evidence>
<dbReference type="RefSeq" id="WP_064461291.1">
    <property type="nucleotide sequence ID" value="NZ_CP012505.1"/>
</dbReference>
<evidence type="ECO:0000313" key="3">
    <source>
        <dbReference type="Proteomes" id="UP000242800"/>
    </source>
</evidence>
<name>A0AAC8VE09_9GAMM</name>
<reference evidence="2 3" key="1">
    <citation type="journal article" date="2016" name="Int. J. Syst. Evol. Microbiol.">
        <title>Reclassification of Wolbachia persica as Francisella persica comb. nov. and emended description of the family Francisellaceae.</title>
        <authorList>
            <person name="Larson M.A."/>
            <person name="Nalbantoglu U."/>
            <person name="Sayood K."/>
            <person name="Zentz E.B."/>
            <person name="Cer R.Z."/>
            <person name="Iwen P.C."/>
            <person name="Francesconi S.C."/>
            <person name="Bishop-Lilly K.A."/>
            <person name="Mokashi V.P."/>
            <person name="Sjostedt A."/>
            <person name="Hinrichs S.H."/>
        </authorList>
    </citation>
    <scope>NUCLEOTIDE SEQUENCE [LARGE SCALE GENOMIC DNA]</scope>
    <source>
        <strain evidence="2 3">FSC845</strain>
    </source>
</reference>
<dbReference type="GO" id="GO:0016020">
    <property type="term" value="C:membrane"/>
    <property type="evidence" value="ECO:0007669"/>
    <property type="project" value="GOC"/>
</dbReference>
<dbReference type="InterPro" id="IPR007577">
    <property type="entry name" value="GlycoTrfase_DXD_sugar-bd_CS"/>
</dbReference>
<protein>
    <submittedName>
        <fullName evidence="2">Mannosyltransferase</fullName>
    </submittedName>
</protein>
<dbReference type="InterPro" id="IPR029044">
    <property type="entry name" value="Nucleotide-diphossugar_trans"/>
</dbReference>
<keyword evidence="2" id="KW-0328">Glycosyltransferase</keyword>
<dbReference type="GO" id="GO:0051999">
    <property type="term" value="P:mannosyl-inositol phosphorylceramide biosynthetic process"/>
    <property type="evidence" value="ECO:0007669"/>
    <property type="project" value="TreeGrafter"/>
</dbReference>
<sequence length="324" mass="38505">MKYFKCYLPQSNVAIDKQYNIPKKIFMTWHSHQLSDDMYNNIQLWIKNNSDWELHLYDDQQVLEFLKANFDKDVVEAYNNIYPKAYKADLFRYCILYIYGGVYSDVKNVPLQPISNILSEDVDFISVKDRYLKDFEFDGYIFQAFLCSKAKHPFFKKAIEMIVENSRNSYYGNDPLSPTGPNLLGRAVNICLNRPDLSDIQPGKYRINEFVFEILILNNHAIMDSMGKQFSLNSYPGYRKELYGCFDLAKSYPICWFNDKCYIKNDKPRLKSKYFLKKKELYIIDYLYISKQTKKARIRALIYSILKPMLAERIFKKVIGYERK</sequence>
<dbReference type="SUPFAM" id="SSF53448">
    <property type="entry name" value="Nucleotide-diphospho-sugar transferases"/>
    <property type="match status" value="1"/>
</dbReference>
<dbReference type="PANTHER" id="PTHR32385">
    <property type="entry name" value="MANNOSYL PHOSPHORYLINOSITOL CERAMIDE SYNTHASE"/>
    <property type="match status" value="1"/>
</dbReference>